<dbReference type="RefSeq" id="WP_121644568.1">
    <property type="nucleotide sequence ID" value="NZ_RCWN01000001.1"/>
</dbReference>
<dbReference type="EMBL" id="RCWN01000001">
    <property type="protein sequence ID" value="RLQ87599.1"/>
    <property type="molecule type" value="Genomic_DNA"/>
</dbReference>
<proteinExistence type="predicted"/>
<name>A0A3L7JAW5_9HYPH</name>
<comment type="caution">
    <text evidence="1">The sequence shown here is derived from an EMBL/GenBank/DDBJ whole genome shotgun (WGS) entry which is preliminary data.</text>
</comment>
<evidence type="ECO:0000313" key="1">
    <source>
        <dbReference type="EMBL" id="RLQ87599.1"/>
    </source>
</evidence>
<reference evidence="1 2" key="1">
    <citation type="submission" date="2018-10" db="EMBL/GenBank/DDBJ databases">
        <title>Notoacmeibacter sp. M2BS9Y-3-1, whole genome shotgun sequence.</title>
        <authorList>
            <person name="Tuo L."/>
        </authorList>
    </citation>
    <scope>NUCLEOTIDE SEQUENCE [LARGE SCALE GENOMIC DNA]</scope>
    <source>
        <strain evidence="1 2">M2BS9Y-3-1</strain>
    </source>
</reference>
<evidence type="ECO:0000313" key="2">
    <source>
        <dbReference type="Proteomes" id="UP000281094"/>
    </source>
</evidence>
<sequence length="85" mass="9272">MQDTTSDIESRILEEMRLCASESHDEAWAEGRIAGIDVEILAETAIATALSALQSEAGEQAAADMLSRMQDRLTAGEFDPSLRHH</sequence>
<dbReference type="AlphaFoldDB" id="A0A3L7JAW5"/>
<gene>
    <name evidence="1" type="ORF">D8780_04650</name>
</gene>
<keyword evidence="2" id="KW-1185">Reference proteome</keyword>
<protein>
    <submittedName>
        <fullName evidence="1">Uncharacterized protein</fullName>
    </submittedName>
</protein>
<accession>A0A3L7JAW5</accession>
<dbReference type="Proteomes" id="UP000281094">
    <property type="component" value="Unassembled WGS sequence"/>
</dbReference>
<organism evidence="1 2">
    <name type="scientific">Notoacmeibacter ruber</name>
    <dbReference type="NCBI Taxonomy" id="2670375"/>
    <lineage>
        <taxon>Bacteria</taxon>
        <taxon>Pseudomonadati</taxon>
        <taxon>Pseudomonadota</taxon>
        <taxon>Alphaproteobacteria</taxon>
        <taxon>Hyphomicrobiales</taxon>
        <taxon>Notoacmeibacteraceae</taxon>
        <taxon>Notoacmeibacter</taxon>
    </lineage>
</organism>